<sequence length="131" mass="14738">RARHYSHTHFPPRYLLVDFGFSRIHLSSSVSPLEETTHPISEAKIPGVEVINPFPANVFLLGATIRSLRCTLYSTDGGFYTFKFLRPLTDDLTQDDPSEQPNIDEAVAQFTAILDILPSSKLRTSFISNKQ</sequence>
<protein>
    <recommendedName>
        <fullName evidence="3">Protein kinase domain-containing protein</fullName>
    </recommendedName>
</protein>
<dbReference type="AlphaFoldDB" id="A0A9W8ZW39"/>
<evidence type="ECO:0000313" key="1">
    <source>
        <dbReference type="EMBL" id="KAJ4468463.1"/>
    </source>
</evidence>
<dbReference type="Proteomes" id="UP001150238">
    <property type="component" value="Unassembled WGS sequence"/>
</dbReference>
<organism evidence="1 2">
    <name type="scientific">Lentinula lateritia</name>
    <dbReference type="NCBI Taxonomy" id="40482"/>
    <lineage>
        <taxon>Eukaryota</taxon>
        <taxon>Fungi</taxon>
        <taxon>Dikarya</taxon>
        <taxon>Basidiomycota</taxon>
        <taxon>Agaricomycotina</taxon>
        <taxon>Agaricomycetes</taxon>
        <taxon>Agaricomycetidae</taxon>
        <taxon>Agaricales</taxon>
        <taxon>Marasmiineae</taxon>
        <taxon>Omphalotaceae</taxon>
        <taxon>Lentinula</taxon>
    </lineage>
</organism>
<proteinExistence type="predicted"/>
<accession>A0A9W8ZW39</accession>
<reference evidence="1" key="2">
    <citation type="journal article" date="2023" name="Proc. Natl. Acad. Sci. U.S.A.">
        <title>A global phylogenomic analysis of the shiitake genus Lentinula.</title>
        <authorList>
            <person name="Sierra-Patev S."/>
            <person name="Min B."/>
            <person name="Naranjo-Ortiz M."/>
            <person name="Looney B."/>
            <person name="Konkel Z."/>
            <person name="Slot J.C."/>
            <person name="Sakamoto Y."/>
            <person name="Steenwyk J.L."/>
            <person name="Rokas A."/>
            <person name="Carro J."/>
            <person name="Camarero S."/>
            <person name="Ferreira P."/>
            <person name="Molpeceres G."/>
            <person name="Ruiz-Duenas F.J."/>
            <person name="Serrano A."/>
            <person name="Henrissat B."/>
            <person name="Drula E."/>
            <person name="Hughes K.W."/>
            <person name="Mata J.L."/>
            <person name="Ishikawa N.K."/>
            <person name="Vargas-Isla R."/>
            <person name="Ushijima S."/>
            <person name="Smith C.A."/>
            <person name="Donoghue J."/>
            <person name="Ahrendt S."/>
            <person name="Andreopoulos W."/>
            <person name="He G."/>
            <person name="LaButti K."/>
            <person name="Lipzen A."/>
            <person name="Ng V."/>
            <person name="Riley R."/>
            <person name="Sandor L."/>
            <person name="Barry K."/>
            <person name="Martinez A.T."/>
            <person name="Xiao Y."/>
            <person name="Gibbons J.G."/>
            <person name="Terashima K."/>
            <person name="Grigoriev I.V."/>
            <person name="Hibbett D."/>
        </authorList>
    </citation>
    <scope>NUCLEOTIDE SEQUENCE</scope>
    <source>
        <strain evidence="1">Sp2 HRB7682 ss15</strain>
    </source>
</reference>
<dbReference type="EMBL" id="JANVFS010000038">
    <property type="protein sequence ID" value="KAJ4468463.1"/>
    <property type="molecule type" value="Genomic_DNA"/>
</dbReference>
<feature type="non-terminal residue" evidence="1">
    <location>
        <position position="1"/>
    </location>
</feature>
<reference evidence="1" key="1">
    <citation type="submission" date="2022-08" db="EMBL/GenBank/DDBJ databases">
        <authorList>
            <consortium name="DOE Joint Genome Institute"/>
            <person name="Min B."/>
            <person name="Riley R."/>
            <person name="Sierra-Patev S."/>
            <person name="Naranjo-Ortiz M."/>
            <person name="Looney B."/>
            <person name="Konkel Z."/>
            <person name="Slot J.C."/>
            <person name="Sakamoto Y."/>
            <person name="Steenwyk J.L."/>
            <person name="Rokas A."/>
            <person name="Carro J."/>
            <person name="Camarero S."/>
            <person name="Ferreira P."/>
            <person name="Molpeceres G."/>
            <person name="Ruiz-Duenas F.J."/>
            <person name="Serrano A."/>
            <person name="Henrissat B."/>
            <person name="Drula E."/>
            <person name="Hughes K.W."/>
            <person name="Mata J.L."/>
            <person name="Ishikawa N.K."/>
            <person name="Vargas-Isla R."/>
            <person name="Ushijima S."/>
            <person name="Smith C.A."/>
            <person name="Ahrendt S."/>
            <person name="Andreopoulos W."/>
            <person name="He G."/>
            <person name="Labutti K."/>
            <person name="Lipzen A."/>
            <person name="Ng V."/>
            <person name="Sandor L."/>
            <person name="Barry K."/>
            <person name="Martinez A.T."/>
            <person name="Xiao Y."/>
            <person name="Gibbons J.G."/>
            <person name="Terashima K."/>
            <person name="Hibbett D.S."/>
            <person name="Grigoriev I.V."/>
        </authorList>
    </citation>
    <scope>NUCLEOTIDE SEQUENCE</scope>
    <source>
        <strain evidence="1">Sp2 HRB7682 ss15</strain>
    </source>
</reference>
<feature type="non-terminal residue" evidence="1">
    <location>
        <position position="131"/>
    </location>
</feature>
<evidence type="ECO:0000313" key="2">
    <source>
        <dbReference type="Proteomes" id="UP001150238"/>
    </source>
</evidence>
<evidence type="ECO:0008006" key="3">
    <source>
        <dbReference type="Google" id="ProtNLM"/>
    </source>
</evidence>
<comment type="caution">
    <text evidence="1">The sequence shown here is derived from an EMBL/GenBank/DDBJ whole genome shotgun (WGS) entry which is preliminary data.</text>
</comment>
<gene>
    <name evidence="1" type="ORF">C8J55DRAFT_384163</name>
</gene>
<name>A0A9W8ZW39_9AGAR</name>